<name>A0A543NGJ1_9ACTN</name>
<comment type="caution">
    <text evidence="4">The sequence shown here is derived from an EMBL/GenBank/DDBJ whole genome shotgun (WGS) entry which is preliminary data.</text>
</comment>
<feature type="region of interest" description="Disordered" evidence="1">
    <location>
        <begin position="72"/>
        <end position="96"/>
    </location>
</feature>
<dbReference type="InterPro" id="IPR023346">
    <property type="entry name" value="Lysozyme-like_dom_sf"/>
</dbReference>
<feature type="transmembrane region" description="Helical" evidence="2">
    <location>
        <begin position="21"/>
        <end position="41"/>
    </location>
</feature>
<keyword evidence="2" id="KW-1133">Transmembrane helix</keyword>
<dbReference type="OrthoDB" id="9766277at2"/>
<dbReference type="EMBL" id="VFQC01000001">
    <property type="protein sequence ID" value="TQN30924.1"/>
    <property type="molecule type" value="Genomic_DNA"/>
</dbReference>
<evidence type="ECO:0000259" key="3">
    <source>
        <dbReference type="Pfam" id="PF01464"/>
    </source>
</evidence>
<reference evidence="4 5" key="1">
    <citation type="submission" date="2019-06" db="EMBL/GenBank/DDBJ databases">
        <title>Sequencing the genomes of 1000 actinobacteria strains.</title>
        <authorList>
            <person name="Klenk H.-P."/>
        </authorList>
    </citation>
    <scope>NUCLEOTIDE SEQUENCE [LARGE SCALE GENOMIC DNA]</scope>
    <source>
        <strain evidence="4 5">DSM 45015</strain>
    </source>
</reference>
<dbReference type="SUPFAM" id="SSF53955">
    <property type="entry name" value="Lysozyme-like"/>
    <property type="match status" value="1"/>
</dbReference>
<dbReference type="InterPro" id="IPR008258">
    <property type="entry name" value="Transglycosylase_SLT_dom_1"/>
</dbReference>
<feature type="domain" description="Transglycosylase SLT" evidence="3">
    <location>
        <begin position="115"/>
        <end position="175"/>
    </location>
</feature>
<dbReference type="AlphaFoldDB" id="A0A543NGJ1"/>
<gene>
    <name evidence="4" type="ORF">FHX37_0812</name>
</gene>
<evidence type="ECO:0000256" key="2">
    <source>
        <dbReference type="SAM" id="Phobius"/>
    </source>
</evidence>
<feature type="region of interest" description="Disordered" evidence="1">
    <location>
        <begin position="136"/>
        <end position="155"/>
    </location>
</feature>
<dbReference type="Gene3D" id="1.10.530.10">
    <property type="match status" value="1"/>
</dbReference>
<evidence type="ECO:0000313" key="5">
    <source>
        <dbReference type="Proteomes" id="UP000317422"/>
    </source>
</evidence>
<evidence type="ECO:0000256" key="1">
    <source>
        <dbReference type="SAM" id="MobiDB-lite"/>
    </source>
</evidence>
<protein>
    <submittedName>
        <fullName evidence="4">Transglycosylase-like protein with SLT domain</fullName>
    </submittedName>
</protein>
<dbReference type="RefSeq" id="WP_141922210.1">
    <property type="nucleotide sequence ID" value="NZ_VFQC01000001.1"/>
</dbReference>
<keyword evidence="2" id="KW-0472">Membrane</keyword>
<proteinExistence type="predicted"/>
<accession>A0A543NGJ1</accession>
<organism evidence="4 5">
    <name type="scientific">Haloactinospora alba</name>
    <dbReference type="NCBI Taxonomy" id="405555"/>
    <lineage>
        <taxon>Bacteria</taxon>
        <taxon>Bacillati</taxon>
        <taxon>Actinomycetota</taxon>
        <taxon>Actinomycetes</taxon>
        <taxon>Streptosporangiales</taxon>
        <taxon>Nocardiopsidaceae</taxon>
        <taxon>Haloactinospora</taxon>
    </lineage>
</organism>
<keyword evidence="5" id="KW-1185">Reference proteome</keyword>
<dbReference type="Proteomes" id="UP000317422">
    <property type="component" value="Unassembled WGS sequence"/>
</dbReference>
<evidence type="ECO:0000313" key="4">
    <source>
        <dbReference type="EMBL" id="TQN30924.1"/>
    </source>
</evidence>
<dbReference type="Pfam" id="PF01464">
    <property type="entry name" value="SLT"/>
    <property type="match status" value="1"/>
</dbReference>
<sequence>MNIRRFIPRRRRPKSDRGAPLIETATALVFVSVLIGTIAALQPGNVLHDGVRKAICLVEGPECDSKSWVEVEDTDPPQRRPVTFGDVPEGSVKNEENRKLGKEMAAERGWTGKQWKCLDNLWQRESGWDHTAINPSSQAAGIPQLLPSAGHNPPPDYYKNPATQIQWGLDYIAERPNYGTPCKAWEFWQNPSGGPSNASTHWY</sequence>
<keyword evidence="2" id="KW-0812">Transmembrane</keyword>